<reference evidence="5 6" key="1">
    <citation type="submission" date="2015-01" db="EMBL/GenBank/DDBJ databases">
        <title>The Genome Sequence of Exophiala sideris CBS121828.</title>
        <authorList>
            <consortium name="The Broad Institute Genomics Platform"/>
            <person name="Cuomo C."/>
            <person name="de Hoog S."/>
            <person name="Gorbushina A."/>
            <person name="Stielow B."/>
            <person name="Teixiera M."/>
            <person name="Abouelleil A."/>
            <person name="Chapman S.B."/>
            <person name="Priest M."/>
            <person name="Young S.K."/>
            <person name="Wortman J."/>
            <person name="Nusbaum C."/>
            <person name="Birren B."/>
        </authorList>
    </citation>
    <scope>NUCLEOTIDE SEQUENCE [LARGE SCALE GENOMIC DNA]</scope>
    <source>
        <strain evidence="5 6">CBS 121828</strain>
    </source>
</reference>
<dbReference type="STRING" id="1016849.A0A0D1X2S9"/>
<evidence type="ECO:0000256" key="1">
    <source>
        <dbReference type="ARBA" id="ARBA00022630"/>
    </source>
</evidence>
<dbReference type="Proteomes" id="UP000053599">
    <property type="component" value="Unassembled WGS sequence"/>
</dbReference>
<dbReference type="GO" id="GO:0016491">
    <property type="term" value="F:oxidoreductase activity"/>
    <property type="evidence" value="ECO:0007669"/>
    <property type="project" value="UniProtKB-KW"/>
</dbReference>
<feature type="domain" description="FAD-binding" evidence="4">
    <location>
        <begin position="287"/>
        <end position="378"/>
    </location>
</feature>
<evidence type="ECO:0000256" key="3">
    <source>
        <dbReference type="ARBA" id="ARBA00023002"/>
    </source>
</evidence>
<evidence type="ECO:0000313" key="6">
    <source>
        <dbReference type="Proteomes" id="UP000053599"/>
    </source>
</evidence>
<evidence type="ECO:0000259" key="4">
    <source>
        <dbReference type="Pfam" id="PF01494"/>
    </source>
</evidence>
<dbReference type="Gene3D" id="3.50.50.60">
    <property type="entry name" value="FAD/NAD(P)-binding domain"/>
    <property type="match status" value="1"/>
</dbReference>
<dbReference type="InterPro" id="IPR051104">
    <property type="entry name" value="FAD_monoxygenase"/>
</dbReference>
<organism evidence="5 6">
    <name type="scientific">Exophiala sideris</name>
    <dbReference type="NCBI Taxonomy" id="1016849"/>
    <lineage>
        <taxon>Eukaryota</taxon>
        <taxon>Fungi</taxon>
        <taxon>Dikarya</taxon>
        <taxon>Ascomycota</taxon>
        <taxon>Pezizomycotina</taxon>
        <taxon>Eurotiomycetes</taxon>
        <taxon>Chaetothyriomycetidae</taxon>
        <taxon>Chaetothyriales</taxon>
        <taxon>Herpotrichiellaceae</taxon>
        <taxon>Exophiala</taxon>
    </lineage>
</organism>
<evidence type="ECO:0000313" key="5">
    <source>
        <dbReference type="EMBL" id="KIV81896.1"/>
    </source>
</evidence>
<dbReference type="Pfam" id="PF01494">
    <property type="entry name" value="FAD_binding_3"/>
    <property type="match status" value="1"/>
</dbReference>
<dbReference type="SUPFAM" id="SSF54373">
    <property type="entry name" value="FAD-linked reductases, C-terminal domain"/>
    <property type="match status" value="1"/>
</dbReference>
<evidence type="ECO:0000256" key="2">
    <source>
        <dbReference type="ARBA" id="ARBA00022827"/>
    </source>
</evidence>
<dbReference type="InterPro" id="IPR036188">
    <property type="entry name" value="FAD/NAD-bd_sf"/>
</dbReference>
<name>A0A0D1X2S9_9EURO</name>
<dbReference type="InterPro" id="IPR002938">
    <property type="entry name" value="FAD-bd"/>
</dbReference>
<dbReference type="PANTHER" id="PTHR46720:SF3">
    <property type="entry name" value="FAD-BINDING DOMAIN-CONTAINING PROTEIN-RELATED"/>
    <property type="match status" value="1"/>
</dbReference>
<proteinExistence type="predicted"/>
<keyword evidence="3" id="KW-0560">Oxidoreductase</keyword>
<dbReference type="PRINTS" id="PR00420">
    <property type="entry name" value="RNGMNOXGNASE"/>
</dbReference>
<gene>
    <name evidence="5" type="ORF">PV11_04045</name>
</gene>
<sequence length="476" mass="51496">MSMTESEPSSLPPIAVIGGGLAGLTLSIGLSHNNIPHQIYESAGTFAEIGAGIALGPNSVKALQLLDPAINDGFKKCVTYNDGVDTDESGNGLGPKSAEWMDIRVGMKDGFNDLITTVTHESSATPGRACFHRARFLDELLKLIPLSTAQFGKALRSIESAEDQDENLILHFADGTTAIASAVIACDGIKSVVRRSLLEDYPSHPASQPQPTHEYAYRGMFTKERFASLTKGRLSPGKGTIFCGDHGYIVMYPVEKGAFMNVVAIKREPGPSESAAGGSQSFMPSVKEEANWVQPVTTETVISDFANWGEPIQALLSQIERPERWALFDHLPAPTYVKGKVVIMGDAAHASTPHQGQGAGMAFEDSLVLSGVLGKILGPTRERAQVPVTTINAKIKACFRAFDVVRRPRTQKLCKTSREMGEMIEFVAPEFGSDLTAIKDNLDQRMNWIWDVDLEAEVQQAVDIANGILWDTTGLH</sequence>
<keyword evidence="2" id="KW-0274">FAD</keyword>
<dbReference type="HOGENOM" id="CLU_009665_6_3_1"/>
<dbReference type="GO" id="GO:0071949">
    <property type="term" value="F:FAD binding"/>
    <property type="evidence" value="ECO:0007669"/>
    <property type="project" value="InterPro"/>
</dbReference>
<dbReference type="GO" id="GO:0044550">
    <property type="term" value="P:secondary metabolite biosynthetic process"/>
    <property type="evidence" value="ECO:0007669"/>
    <property type="project" value="TreeGrafter"/>
</dbReference>
<dbReference type="SUPFAM" id="SSF51905">
    <property type="entry name" value="FAD/NAD(P)-binding domain"/>
    <property type="match status" value="1"/>
</dbReference>
<keyword evidence="1" id="KW-0285">Flavoprotein</keyword>
<protein>
    <recommendedName>
        <fullName evidence="4">FAD-binding domain-containing protein</fullName>
    </recommendedName>
</protein>
<dbReference type="EMBL" id="KN846952">
    <property type="protein sequence ID" value="KIV81896.1"/>
    <property type="molecule type" value="Genomic_DNA"/>
</dbReference>
<accession>A0A0D1X2S9</accession>
<dbReference type="PANTHER" id="PTHR46720">
    <property type="entry name" value="HYDROXYLASE, PUTATIVE (AFU_ORTHOLOGUE AFUA_3G01460)-RELATED"/>
    <property type="match status" value="1"/>
</dbReference>
<dbReference type="AlphaFoldDB" id="A0A0D1X2S9"/>